<evidence type="ECO:0000313" key="2">
    <source>
        <dbReference type="EMBL" id="SHE82304.1"/>
    </source>
</evidence>
<protein>
    <submittedName>
        <fullName evidence="2">TPR repeat-containing protein</fullName>
    </submittedName>
</protein>
<dbReference type="InterPro" id="IPR011990">
    <property type="entry name" value="TPR-like_helical_dom_sf"/>
</dbReference>
<dbReference type="InterPro" id="IPR019734">
    <property type="entry name" value="TPR_rpt"/>
</dbReference>
<feature type="repeat" description="TPR" evidence="1">
    <location>
        <begin position="310"/>
        <end position="343"/>
    </location>
</feature>
<dbReference type="SMART" id="SM00028">
    <property type="entry name" value="TPR"/>
    <property type="match status" value="2"/>
</dbReference>
<dbReference type="PANTHER" id="PTHR44523">
    <property type="entry name" value="TETRATRICOPEPTIDE REPEAT PROTEIN 13"/>
    <property type="match status" value="1"/>
</dbReference>
<dbReference type="Gene3D" id="1.25.40.10">
    <property type="entry name" value="Tetratricopeptide repeat domain"/>
    <property type="match status" value="2"/>
</dbReference>
<dbReference type="PROSITE" id="PS50293">
    <property type="entry name" value="TPR_REGION"/>
    <property type="match status" value="1"/>
</dbReference>
<keyword evidence="1" id="KW-0802">TPR repeat</keyword>
<evidence type="ECO:0000256" key="1">
    <source>
        <dbReference type="PROSITE-ProRule" id="PRU00339"/>
    </source>
</evidence>
<dbReference type="AlphaFoldDB" id="A0A1M4WM73"/>
<dbReference type="SUPFAM" id="SSF48452">
    <property type="entry name" value="TPR-like"/>
    <property type="match status" value="1"/>
</dbReference>
<evidence type="ECO:0000313" key="3">
    <source>
        <dbReference type="Proteomes" id="UP000184423"/>
    </source>
</evidence>
<gene>
    <name evidence="2" type="ORF">SAMN02746091_01192</name>
</gene>
<accession>A0A1M4WM73</accession>
<sequence>MLNYVDYIKKEVEKILFIEIERDINFKIKNNFTLKKGEYPIYAEKLKEMALSGTSNINLTYILEGIITILGVDENFKYKDLYLSTLKNIDGIESYIISQIEKNKQNNLKKSLIYANTLIKINNSETNQINRIYLLFDLQAKTGLDFKDEIEKSLKDVLKTNIENPTANYNLALLYLNFDRDLAKYHLRKCLNYPITKKEAEELLYKIELVENFDRAVDLIKQQQYKEALNILIPLIEEEPQNLDAIYYAALCYRNLNLNEKALYYLYMLKDQPERPEVLIEIGLNLASLSYFEDALEYFKDALKLKPNDQTIISNIGVCYYYLGQVDKAREAFELSLKLNKDDEVTKKWLELIKED</sequence>
<dbReference type="Pfam" id="PF14559">
    <property type="entry name" value="TPR_19"/>
    <property type="match status" value="1"/>
</dbReference>
<dbReference type="Pfam" id="PF13432">
    <property type="entry name" value="TPR_16"/>
    <property type="match status" value="1"/>
</dbReference>
<dbReference type="PROSITE" id="PS50005">
    <property type="entry name" value="TPR"/>
    <property type="match status" value="2"/>
</dbReference>
<name>A0A1M4WM73_9CLOT</name>
<feature type="repeat" description="TPR" evidence="1">
    <location>
        <begin position="276"/>
        <end position="309"/>
    </location>
</feature>
<keyword evidence="3" id="KW-1185">Reference proteome</keyword>
<dbReference type="Proteomes" id="UP000184423">
    <property type="component" value="Unassembled WGS sequence"/>
</dbReference>
<proteinExistence type="predicted"/>
<reference evidence="3" key="1">
    <citation type="submission" date="2016-11" db="EMBL/GenBank/DDBJ databases">
        <authorList>
            <person name="Varghese N."/>
            <person name="Submissions S."/>
        </authorList>
    </citation>
    <scope>NUCLEOTIDE SEQUENCE [LARGE SCALE GENOMIC DNA]</scope>
    <source>
        <strain evidence="3">DSM 10124</strain>
    </source>
</reference>
<organism evidence="2 3">
    <name type="scientific">Caloramator proteoclasticus DSM 10124</name>
    <dbReference type="NCBI Taxonomy" id="1121262"/>
    <lineage>
        <taxon>Bacteria</taxon>
        <taxon>Bacillati</taxon>
        <taxon>Bacillota</taxon>
        <taxon>Clostridia</taxon>
        <taxon>Eubacteriales</taxon>
        <taxon>Clostridiaceae</taxon>
        <taxon>Caloramator</taxon>
    </lineage>
</organism>
<dbReference type="EMBL" id="FQVG01000018">
    <property type="protein sequence ID" value="SHE82304.1"/>
    <property type="molecule type" value="Genomic_DNA"/>
</dbReference>
<dbReference type="PANTHER" id="PTHR44523:SF1">
    <property type="entry name" value="TETRATRICOPEPTIDE REPEAT PROTEIN 13"/>
    <property type="match status" value="1"/>
</dbReference>